<dbReference type="EMBL" id="CADCXV010000639">
    <property type="protein sequence ID" value="CAB0031302.1"/>
    <property type="molecule type" value="Genomic_DNA"/>
</dbReference>
<evidence type="ECO:0000313" key="2">
    <source>
        <dbReference type="Proteomes" id="UP000479190"/>
    </source>
</evidence>
<feature type="non-terminal residue" evidence="1">
    <location>
        <position position="71"/>
    </location>
</feature>
<keyword evidence="2" id="KW-1185">Reference proteome</keyword>
<organism evidence="1 2">
    <name type="scientific">Trichogramma brassicae</name>
    <dbReference type="NCBI Taxonomy" id="86971"/>
    <lineage>
        <taxon>Eukaryota</taxon>
        <taxon>Metazoa</taxon>
        <taxon>Ecdysozoa</taxon>
        <taxon>Arthropoda</taxon>
        <taxon>Hexapoda</taxon>
        <taxon>Insecta</taxon>
        <taxon>Pterygota</taxon>
        <taxon>Neoptera</taxon>
        <taxon>Endopterygota</taxon>
        <taxon>Hymenoptera</taxon>
        <taxon>Apocrita</taxon>
        <taxon>Proctotrupomorpha</taxon>
        <taxon>Chalcidoidea</taxon>
        <taxon>Trichogrammatidae</taxon>
        <taxon>Trichogramma</taxon>
    </lineage>
</organism>
<dbReference type="AlphaFoldDB" id="A0A6H5I8M2"/>
<evidence type="ECO:0000313" key="1">
    <source>
        <dbReference type="EMBL" id="CAB0031302.1"/>
    </source>
</evidence>
<reference evidence="1 2" key="1">
    <citation type="submission" date="2020-02" db="EMBL/GenBank/DDBJ databases">
        <authorList>
            <person name="Ferguson B K."/>
        </authorList>
    </citation>
    <scope>NUCLEOTIDE SEQUENCE [LARGE SCALE GENOMIC DNA]</scope>
</reference>
<proteinExistence type="predicted"/>
<dbReference type="Proteomes" id="UP000479190">
    <property type="component" value="Unassembled WGS sequence"/>
</dbReference>
<protein>
    <submittedName>
        <fullName evidence="1">Uncharacterized protein</fullName>
    </submittedName>
</protein>
<sequence>MVSRGDFWAGSDIVRVRQVILCGCSGDESGGDESGRFNAEFLTSKYWVFLSYLTHYLSESAGAKLQRFVLK</sequence>
<name>A0A6H5I8M2_9HYME</name>
<accession>A0A6H5I8M2</accession>
<gene>
    <name evidence="1" type="ORF">TBRA_LOCUS3279</name>
</gene>